<dbReference type="InterPro" id="IPR023753">
    <property type="entry name" value="FAD/NAD-binding_dom"/>
</dbReference>
<accession>A0A1I5ZTM2</accession>
<evidence type="ECO:0000259" key="10">
    <source>
        <dbReference type="Pfam" id="PF00724"/>
    </source>
</evidence>
<dbReference type="PRINTS" id="PR00419">
    <property type="entry name" value="ADXRDTASE"/>
</dbReference>
<comment type="cofactor">
    <cofactor evidence="1">
        <name>FMN</name>
        <dbReference type="ChEBI" id="CHEBI:58210"/>
    </cofactor>
</comment>
<evidence type="ECO:0000256" key="2">
    <source>
        <dbReference type="ARBA" id="ARBA00001966"/>
    </source>
</evidence>
<proteinExistence type="inferred from homology"/>
<dbReference type="InterPro" id="IPR051793">
    <property type="entry name" value="NADH:flavin_oxidoreductase"/>
</dbReference>
<dbReference type="Gene3D" id="3.50.50.60">
    <property type="entry name" value="FAD/NAD(P)-binding domain"/>
    <property type="match status" value="1"/>
</dbReference>
<protein>
    <recommendedName>
        <fullName evidence="14">2,4-dienoyl-CoA reductase</fullName>
    </recommendedName>
</protein>
<evidence type="ECO:0000313" key="13">
    <source>
        <dbReference type="Proteomes" id="UP000243106"/>
    </source>
</evidence>
<dbReference type="AlphaFoldDB" id="A0A1I5ZTM2"/>
<evidence type="ECO:0000259" key="11">
    <source>
        <dbReference type="Pfam" id="PF07992"/>
    </source>
</evidence>
<dbReference type="Proteomes" id="UP000243106">
    <property type="component" value="Unassembled WGS sequence"/>
</dbReference>
<dbReference type="GO" id="GO:0051536">
    <property type="term" value="F:iron-sulfur cluster binding"/>
    <property type="evidence" value="ECO:0007669"/>
    <property type="project" value="UniProtKB-KW"/>
</dbReference>
<dbReference type="Gene3D" id="3.20.20.70">
    <property type="entry name" value="Aldolase class I"/>
    <property type="match status" value="1"/>
</dbReference>
<dbReference type="Pfam" id="PF00724">
    <property type="entry name" value="Oxidored_FMN"/>
    <property type="match status" value="1"/>
</dbReference>
<evidence type="ECO:0000256" key="6">
    <source>
        <dbReference type="ARBA" id="ARBA00022723"/>
    </source>
</evidence>
<dbReference type="GO" id="GO:0033543">
    <property type="term" value="P:fatty acid beta-oxidation, unsaturated, even number, reductase/isomerase pathway"/>
    <property type="evidence" value="ECO:0007669"/>
    <property type="project" value="TreeGrafter"/>
</dbReference>
<reference evidence="13" key="1">
    <citation type="submission" date="2016-10" db="EMBL/GenBank/DDBJ databases">
        <authorList>
            <person name="Varghese N."/>
            <person name="Submissions S."/>
        </authorList>
    </citation>
    <scope>NUCLEOTIDE SEQUENCE [LARGE SCALE GENOMIC DNA]</scope>
    <source>
        <strain evidence="13">JCM 10271</strain>
    </source>
</reference>
<dbReference type="RefSeq" id="WP_093014156.1">
    <property type="nucleotide sequence ID" value="NZ_FOXV01000012.1"/>
</dbReference>
<feature type="domain" description="FAD/NAD(P)-binding" evidence="11">
    <location>
        <begin position="386"/>
        <end position="620"/>
    </location>
</feature>
<gene>
    <name evidence="12" type="ORF">SAMN05421853_11247</name>
</gene>
<dbReference type="SUPFAM" id="SSF51395">
    <property type="entry name" value="FMN-linked oxidoreductases"/>
    <property type="match status" value="1"/>
</dbReference>
<dbReference type="PANTHER" id="PTHR42917:SF2">
    <property type="entry name" value="2,4-DIENOYL-COA REDUCTASE [(2E)-ENOYL-COA-PRODUCING]"/>
    <property type="match status" value="1"/>
</dbReference>
<evidence type="ECO:0000256" key="7">
    <source>
        <dbReference type="ARBA" id="ARBA00023002"/>
    </source>
</evidence>
<keyword evidence="6" id="KW-0479">Metal-binding</keyword>
<feature type="domain" description="NADH:flavin oxidoreductase/NADH oxidase N-terminal" evidence="10">
    <location>
        <begin position="6"/>
        <end position="340"/>
    </location>
</feature>
<dbReference type="PANTHER" id="PTHR42917">
    <property type="entry name" value="2,4-DIENOYL-COA REDUCTASE"/>
    <property type="match status" value="1"/>
</dbReference>
<evidence type="ECO:0000256" key="5">
    <source>
        <dbReference type="ARBA" id="ARBA00022643"/>
    </source>
</evidence>
<evidence type="ECO:0000256" key="9">
    <source>
        <dbReference type="ARBA" id="ARBA00023014"/>
    </source>
</evidence>
<dbReference type="STRING" id="93684.SAMN05421853_11247"/>
<sequence>MRNDPLLQPYQLKHLTLKNRIMTTAHEPAYPEDGMPKARYRAYHEVRAKAGVALAMTAGSAAVSRNSPPVFNNILAYKDEVVPWIRDLTDACHEHGCAVMIQLTHLGRRTHWNKGDWLPAVSPGHEREPAHRAFPKMVEDWEIERIIEDYADAAERMKAGGMDGIELQAYGHLMDQFWSPLTNALDSPYGGSLDNRLRFTWDVLDAIRARVGEDFIVGIRYTADERLEGGISVEEGLEISRRLADSGKVDFLNVIKGHIDTDPGLTDVIPVQGMKNAPFIDFAGTIRKETGMPTFHAAKIPDVATARHAVSSGLLDMVGMTRAHMADPFIVRKIMENREDDIRPCVGATYCLDRIYAAGEALCIHNAATGRELSMPHIIAPAEVKKKVAVVGAGPAGLEAARVAAERGHAVTVFEVQPDPGGQVRLTAQSERRREMISIIDWRMAQCAARDVDFRFNTYAEAEDVAELSPDVVIVATGGLPHTEVCETGNDLVVSAWDIIAGDVKPGTRVLVYDDAGDHTGLQAAEVIAKTGAHVEIMTPDRSFAPDVMAMNLVPYMRALQDKDVRFTVTYRLKDVTRTGNMLTAHIGTDYSAHRETRDFDQVVVNHGTLPMDELYFDLKPRSRNLGAVDQDALIEGRPQPEGRNPDGAFTLYRIGDAVSARNTHAAIYDALRLVKDI</sequence>
<dbReference type="EMBL" id="FOXV01000012">
    <property type="protein sequence ID" value="SFQ59824.1"/>
    <property type="molecule type" value="Genomic_DNA"/>
</dbReference>
<evidence type="ECO:0000256" key="4">
    <source>
        <dbReference type="ARBA" id="ARBA00022630"/>
    </source>
</evidence>
<keyword evidence="13" id="KW-1185">Reference proteome</keyword>
<dbReference type="GO" id="GO:0008670">
    <property type="term" value="F:2,4-dienoyl-CoA reductase (NADPH) activity"/>
    <property type="evidence" value="ECO:0007669"/>
    <property type="project" value="TreeGrafter"/>
</dbReference>
<dbReference type="InterPro" id="IPR036188">
    <property type="entry name" value="FAD/NAD-bd_sf"/>
</dbReference>
<keyword evidence="8" id="KW-0408">Iron</keyword>
<dbReference type="GO" id="GO:0046872">
    <property type="term" value="F:metal ion binding"/>
    <property type="evidence" value="ECO:0007669"/>
    <property type="project" value="UniProtKB-KW"/>
</dbReference>
<name>A0A1I5ZTM2_9RHOB</name>
<dbReference type="GO" id="GO:0010181">
    <property type="term" value="F:FMN binding"/>
    <property type="evidence" value="ECO:0007669"/>
    <property type="project" value="InterPro"/>
</dbReference>
<dbReference type="InterPro" id="IPR013785">
    <property type="entry name" value="Aldolase_TIM"/>
</dbReference>
<dbReference type="SUPFAM" id="SSF51905">
    <property type="entry name" value="FAD/NAD(P)-binding domain"/>
    <property type="match status" value="1"/>
</dbReference>
<comment type="similarity">
    <text evidence="3">In the N-terminal section; belongs to the NADH:flavin oxidoreductase/NADH oxidase family.</text>
</comment>
<organism evidence="12 13">
    <name type="scientific">Roseivivax halotolerans</name>
    <dbReference type="NCBI Taxonomy" id="93684"/>
    <lineage>
        <taxon>Bacteria</taxon>
        <taxon>Pseudomonadati</taxon>
        <taxon>Pseudomonadota</taxon>
        <taxon>Alphaproteobacteria</taxon>
        <taxon>Rhodobacterales</taxon>
        <taxon>Roseobacteraceae</taxon>
        <taxon>Roseivivax</taxon>
    </lineage>
</organism>
<dbReference type="InterPro" id="IPR001155">
    <property type="entry name" value="OxRdtase_FMN_N"/>
</dbReference>
<evidence type="ECO:0000256" key="8">
    <source>
        <dbReference type="ARBA" id="ARBA00023004"/>
    </source>
</evidence>
<comment type="cofactor">
    <cofactor evidence="2">
        <name>[4Fe-4S] cluster</name>
        <dbReference type="ChEBI" id="CHEBI:49883"/>
    </cofactor>
</comment>
<keyword evidence="9" id="KW-0411">Iron-sulfur</keyword>
<evidence type="ECO:0000256" key="3">
    <source>
        <dbReference type="ARBA" id="ARBA00011048"/>
    </source>
</evidence>
<evidence type="ECO:0008006" key="14">
    <source>
        <dbReference type="Google" id="ProtNLM"/>
    </source>
</evidence>
<dbReference type="Gene3D" id="3.40.50.720">
    <property type="entry name" value="NAD(P)-binding Rossmann-like Domain"/>
    <property type="match status" value="1"/>
</dbReference>
<keyword evidence="7" id="KW-0560">Oxidoreductase</keyword>
<evidence type="ECO:0000313" key="12">
    <source>
        <dbReference type="EMBL" id="SFQ59824.1"/>
    </source>
</evidence>
<keyword evidence="5" id="KW-0288">FMN</keyword>
<keyword evidence="4" id="KW-0285">Flavoprotein</keyword>
<dbReference type="CDD" id="cd04734">
    <property type="entry name" value="OYE_like_3_FMN"/>
    <property type="match status" value="1"/>
</dbReference>
<evidence type="ECO:0000256" key="1">
    <source>
        <dbReference type="ARBA" id="ARBA00001917"/>
    </source>
</evidence>
<dbReference type="Pfam" id="PF07992">
    <property type="entry name" value="Pyr_redox_2"/>
    <property type="match status" value="1"/>
</dbReference>